<dbReference type="RefSeq" id="WP_126725277.1">
    <property type="nucleotide sequence ID" value="NZ_RYZH01000017.1"/>
</dbReference>
<keyword evidence="2" id="KW-1185">Reference proteome</keyword>
<reference evidence="1 2" key="1">
    <citation type="submission" date="2018-12" db="EMBL/GenBank/DDBJ databases">
        <authorList>
            <person name="Toschakov S.V."/>
        </authorList>
    </citation>
    <scope>NUCLEOTIDE SEQUENCE [LARGE SCALE GENOMIC DNA]</scope>
    <source>
        <strain evidence="1 2">GM2012</strain>
    </source>
</reference>
<organism evidence="1 2">
    <name type="scientific">Tautonia sociabilis</name>
    <dbReference type="NCBI Taxonomy" id="2080755"/>
    <lineage>
        <taxon>Bacteria</taxon>
        <taxon>Pseudomonadati</taxon>
        <taxon>Planctomycetota</taxon>
        <taxon>Planctomycetia</taxon>
        <taxon>Isosphaerales</taxon>
        <taxon>Isosphaeraceae</taxon>
        <taxon>Tautonia</taxon>
    </lineage>
</organism>
<sequence length="323" mass="36670">MAAILLSCMAMQIADDAMSSDDYIRILKNAQRSNISKYQNGKIVAHLASGQIGEIALHDYAICNIEWSGRKSWAAITRWDGHDHVVTPDSKTGVEEQWIVDGVKITMYHPKGKRVVISPMTEYEAPLVSQLTPSRCWYGPLDLIGMTWYDVLNLNNSINADPSRFTISAKPLTDDLIEVRREDIITRGYFIMVCSLSMEGNVVEYEIGEPMSDYLARGTCEWKRDGEGRVYMARHRMESEDTKTKIVKYKDCRIDSIDLGHSPRAERFTLASLNLPRDVTVNDELTGRNWRVGDATVESVLDRLELLIEEMQSRGFATDRSSY</sequence>
<accession>A0A432MKN8</accession>
<gene>
    <name evidence="1" type="ORF">TsocGM_10465</name>
</gene>
<proteinExistence type="predicted"/>
<evidence type="ECO:0000313" key="1">
    <source>
        <dbReference type="EMBL" id="RUL87777.1"/>
    </source>
</evidence>
<comment type="caution">
    <text evidence="1">The sequence shown here is derived from an EMBL/GenBank/DDBJ whole genome shotgun (WGS) entry which is preliminary data.</text>
</comment>
<protein>
    <submittedName>
        <fullName evidence="1">Uncharacterized protein</fullName>
    </submittedName>
</protein>
<dbReference type="AlphaFoldDB" id="A0A432MKN8"/>
<reference evidence="1 2" key="2">
    <citation type="submission" date="2019-01" db="EMBL/GenBank/DDBJ databases">
        <title>Tautonia sociabilis, a novel thermotolerant planctomycete of Isosphaeraceae family, isolated from a 4000 m deep subterranean habitat.</title>
        <authorList>
            <person name="Kovaleva O.L."/>
            <person name="Elcheninov A.G."/>
            <person name="Van Heerden E."/>
            <person name="Toshchakov S.V."/>
            <person name="Novikov A."/>
            <person name="Bonch-Osmolovskaya E.A."/>
            <person name="Kublanov I.V."/>
        </authorList>
    </citation>
    <scope>NUCLEOTIDE SEQUENCE [LARGE SCALE GENOMIC DNA]</scope>
    <source>
        <strain evidence="1 2">GM2012</strain>
    </source>
</reference>
<dbReference type="Proteomes" id="UP000280296">
    <property type="component" value="Unassembled WGS sequence"/>
</dbReference>
<dbReference type="EMBL" id="RYZH01000017">
    <property type="protein sequence ID" value="RUL87777.1"/>
    <property type="molecule type" value="Genomic_DNA"/>
</dbReference>
<name>A0A432MKN8_9BACT</name>
<evidence type="ECO:0000313" key="2">
    <source>
        <dbReference type="Proteomes" id="UP000280296"/>
    </source>
</evidence>